<evidence type="ECO:0000256" key="2">
    <source>
        <dbReference type="ARBA" id="ARBA00093435"/>
    </source>
</evidence>
<dbReference type="Pfam" id="PF10602">
    <property type="entry name" value="RPN7"/>
    <property type="match status" value="1"/>
</dbReference>
<evidence type="ECO:0000313" key="6">
    <source>
        <dbReference type="Proteomes" id="UP000054144"/>
    </source>
</evidence>
<dbReference type="InterPro" id="IPR045135">
    <property type="entry name" value="Rpn7_N"/>
</dbReference>
<dbReference type="GO" id="GO:0008541">
    <property type="term" value="C:proteasome regulatory particle, lid subcomplex"/>
    <property type="evidence" value="ECO:0007669"/>
    <property type="project" value="UniProtKB-ARBA"/>
</dbReference>
<dbReference type="PROSITE" id="PS50250">
    <property type="entry name" value="PCI"/>
    <property type="match status" value="1"/>
</dbReference>
<dbReference type="OrthoDB" id="1452at2759"/>
<reference evidence="5 6" key="1">
    <citation type="journal article" date="2015" name="Fungal Genet. Biol.">
        <title>Evolution of novel wood decay mechanisms in Agaricales revealed by the genome sequences of Fistulina hepatica and Cylindrobasidium torrendii.</title>
        <authorList>
            <person name="Floudas D."/>
            <person name="Held B.W."/>
            <person name="Riley R."/>
            <person name="Nagy L.G."/>
            <person name="Koehler G."/>
            <person name="Ransdell A.S."/>
            <person name="Younus H."/>
            <person name="Chow J."/>
            <person name="Chiniquy J."/>
            <person name="Lipzen A."/>
            <person name="Tritt A."/>
            <person name="Sun H."/>
            <person name="Haridas S."/>
            <person name="LaButti K."/>
            <person name="Ohm R.A."/>
            <person name="Kues U."/>
            <person name="Blanchette R.A."/>
            <person name="Grigoriev I.V."/>
            <person name="Minto R.E."/>
            <person name="Hibbett D.S."/>
        </authorList>
    </citation>
    <scope>NUCLEOTIDE SEQUENCE [LARGE SCALE GENOMIC DNA]</scope>
    <source>
        <strain evidence="5 6">ATCC 64428</strain>
    </source>
</reference>
<dbReference type="Proteomes" id="UP000054144">
    <property type="component" value="Unassembled WGS sequence"/>
</dbReference>
<dbReference type="SUPFAM" id="SSF46785">
    <property type="entry name" value="Winged helix' DNA-binding domain"/>
    <property type="match status" value="1"/>
</dbReference>
<keyword evidence="1" id="KW-0647">Proteasome</keyword>
<gene>
    <name evidence="5" type="ORF">FISHEDRAFT_39998</name>
</gene>
<dbReference type="InterPro" id="IPR036390">
    <property type="entry name" value="WH_DNA-bd_sf"/>
</dbReference>
<name>A0A0D7AFA1_9AGAR</name>
<dbReference type="InterPro" id="IPR011990">
    <property type="entry name" value="TPR-like_helical_dom_sf"/>
</dbReference>
<comment type="function">
    <text evidence="2">Component of the 19S cap proteasome complex which acts as a regulatory subunit of the 26S proteasome, involved in the ATP-dependent degradation of ubiquitinated proteins.</text>
</comment>
<dbReference type="EMBL" id="KN881694">
    <property type="protein sequence ID" value="KIY50016.1"/>
    <property type="molecule type" value="Genomic_DNA"/>
</dbReference>
<accession>A0A0D7AFA1</accession>
<evidence type="ECO:0000259" key="4">
    <source>
        <dbReference type="PROSITE" id="PS50250"/>
    </source>
</evidence>
<dbReference type="AlphaFoldDB" id="A0A0D7AFA1"/>
<organism evidence="5 6">
    <name type="scientific">Fistulina hepatica ATCC 64428</name>
    <dbReference type="NCBI Taxonomy" id="1128425"/>
    <lineage>
        <taxon>Eukaryota</taxon>
        <taxon>Fungi</taxon>
        <taxon>Dikarya</taxon>
        <taxon>Basidiomycota</taxon>
        <taxon>Agaricomycotina</taxon>
        <taxon>Agaricomycetes</taxon>
        <taxon>Agaricomycetidae</taxon>
        <taxon>Agaricales</taxon>
        <taxon>Fistulinaceae</taxon>
        <taxon>Fistulina</taxon>
    </lineage>
</organism>
<dbReference type="Gene3D" id="1.25.40.570">
    <property type="match status" value="1"/>
</dbReference>
<dbReference type="InterPro" id="IPR000717">
    <property type="entry name" value="PCI_dom"/>
</dbReference>
<dbReference type="InterPro" id="IPR019585">
    <property type="entry name" value="Rpn7/CSN1"/>
</dbReference>
<comment type="subunit">
    <text evidence="3">The 26S proteasome is composed of a core protease, known as the 20S proteasome, capped at one or both ends by the 19S regulatory complex (RC). The RC is composed of at least 18 different subunits in two subcomplexes, the base and the lid, which form the portions proximal and distal to the 20S proteolytic core, respectively. Component of the lid subcomplex of the 19S RC.</text>
</comment>
<proteinExistence type="predicted"/>
<evidence type="ECO:0000256" key="1">
    <source>
        <dbReference type="ARBA" id="ARBA00022942"/>
    </source>
</evidence>
<dbReference type="PANTHER" id="PTHR14145:SF1">
    <property type="entry name" value="26S PROTEASOME NON-ATPASE REGULATORY SUBUNIT 6"/>
    <property type="match status" value="1"/>
</dbReference>
<keyword evidence="6" id="KW-1185">Reference proteome</keyword>
<evidence type="ECO:0000313" key="5">
    <source>
        <dbReference type="EMBL" id="KIY50016.1"/>
    </source>
</evidence>
<protein>
    <submittedName>
        <fullName evidence="5">PCI-domain-containing protein</fullName>
    </submittedName>
</protein>
<dbReference type="FunFam" id="1.25.40.570:FF:000005">
    <property type="entry name" value="26S proteasome regulatory subunit N7"/>
    <property type="match status" value="1"/>
</dbReference>
<dbReference type="SMART" id="SM00088">
    <property type="entry name" value="PINT"/>
    <property type="match status" value="1"/>
</dbReference>
<evidence type="ECO:0000256" key="3">
    <source>
        <dbReference type="ARBA" id="ARBA00093502"/>
    </source>
</evidence>
<feature type="domain" description="PCI" evidence="4">
    <location>
        <begin position="189"/>
        <end position="360"/>
    </location>
</feature>
<sequence length="387" mass="42557">MSDEVLLPIPNLQVPQQLFILSNPSLGPLHAAARASLIAAIEADEMGPYCATLQSANICPIDDAALSSIRTKNTAKLVELDAALVAAEKTEGETEISDALKARANYLTQIGDKDGALAAQRLALEKSSGVGSKIDIVLTFIRIGFFFGDYALVQEYLDRADALVQEGGDWDRLNRLKVYRGLYLLGIRQFRRAADLFVEALSTFTATELLSYTDFVALTTIAGAVSLSRVELKKKIINAPEVLQVLPELPVLSDLISSLYACDYAKFFQALAATNDQFLMPSRVLSPHRKYYVREMRIVAYSQVLESYASLTLKNLSERFGVSEEFIENDLLQFIAGSPTRLHCTIDSVNGIVSTTRPPVRTKQLKQLLRSGDSVLDGVQRLGRGLY</sequence>
<dbReference type="GO" id="GO:0043161">
    <property type="term" value="P:proteasome-mediated ubiquitin-dependent protein catabolic process"/>
    <property type="evidence" value="ECO:0007669"/>
    <property type="project" value="TreeGrafter"/>
</dbReference>
<dbReference type="PANTHER" id="PTHR14145">
    <property type="entry name" value="26S PROTESOME SUBUNIT 6"/>
    <property type="match status" value="1"/>
</dbReference>
<dbReference type="SUPFAM" id="SSF48452">
    <property type="entry name" value="TPR-like"/>
    <property type="match status" value="1"/>
</dbReference>
<dbReference type="Pfam" id="PF01399">
    <property type="entry name" value="PCI"/>
    <property type="match status" value="1"/>
</dbReference>